<gene>
    <name evidence="2" type="ORF">FEV51_05425</name>
</gene>
<evidence type="ECO:0000256" key="1">
    <source>
        <dbReference type="SAM" id="Phobius"/>
    </source>
</evidence>
<feature type="transmembrane region" description="Helical" evidence="1">
    <location>
        <begin position="124"/>
        <end position="143"/>
    </location>
</feature>
<organism evidence="2 3">
    <name type="scientific">Qipengyuania marisflavi</name>
    <dbReference type="NCBI Taxonomy" id="2486356"/>
    <lineage>
        <taxon>Bacteria</taxon>
        <taxon>Pseudomonadati</taxon>
        <taxon>Pseudomonadota</taxon>
        <taxon>Alphaproteobacteria</taxon>
        <taxon>Sphingomonadales</taxon>
        <taxon>Erythrobacteraceae</taxon>
        <taxon>Qipengyuania</taxon>
    </lineage>
</organism>
<proteinExistence type="predicted"/>
<keyword evidence="3" id="KW-1185">Reference proteome</keyword>
<feature type="transmembrane region" description="Helical" evidence="1">
    <location>
        <begin position="65"/>
        <end position="86"/>
    </location>
</feature>
<evidence type="ECO:0000313" key="2">
    <source>
        <dbReference type="EMBL" id="TMM48834.1"/>
    </source>
</evidence>
<dbReference type="AlphaFoldDB" id="A0A5S3P8R6"/>
<keyword evidence="1" id="KW-0812">Transmembrane</keyword>
<dbReference type="Proteomes" id="UP000309668">
    <property type="component" value="Unassembled WGS sequence"/>
</dbReference>
<sequence>MDTETTTKTPWHLWLIGALATAWNAIGPYDYIQTQTGNLDYFKSSEEMMGVDGATALAYFQDLPAWIDACWALGVWGALIGSILLLLRSRYAVWSFAISLFGLAGSTFGQLARGMPEWASGGSNTIFTIVIWSIATFLLIYAVSMRNKGVLR</sequence>
<keyword evidence="1" id="KW-0472">Membrane</keyword>
<dbReference type="OrthoDB" id="5801787at2"/>
<dbReference type="EMBL" id="VCAO01000002">
    <property type="protein sequence ID" value="TMM48834.1"/>
    <property type="molecule type" value="Genomic_DNA"/>
</dbReference>
<evidence type="ECO:0000313" key="3">
    <source>
        <dbReference type="Proteomes" id="UP000309668"/>
    </source>
</evidence>
<dbReference type="RefSeq" id="WP_138616741.1">
    <property type="nucleotide sequence ID" value="NZ_VCAO01000002.1"/>
</dbReference>
<protein>
    <submittedName>
        <fullName evidence="2">Uncharacterized protein</fullName>
    </submittedName>
</protein>
<name>A0A5S3P8R6_9SPHN</name>
<comment type="caution">
    <text evidence="2">The sequence shown here is derived from an EMBL/GenBank/DDBJ whole genome shotgun (WGS) entry which is preliminary data.</text>
</comment>
<accession>A0A5S3P8R6</accession>
<keyword evidence="1" id="KW-1133">Transmembrane helix</keyword>
<feature type="transmembrane region" description="Helical" evidence="1">
    <location>
        <begin position="93"/>
        <end position="112"/>
    </location>
</feature>
<reference evidence="2 3" key="1">
    <citation type="submission" date="2019-05" db="EMBL/GenBank/DDBJ databases">
        <title>Erythrobacter marisflavi sp. nov., isolated from isolated from water of an estuary environment.</title>
        <authorList>
            <person name="Yoon J.-H."/>
        </authorList>
    </citation>
    <scope>NUCLEOTIDE SEQUENCE [LARGE SCALE GENOMIC DNA]</scope>
    <source>
        <strain evidence="2 3">KEM-5</strain>
    </source>
</reference>